<organism evidence="1 2">
    <name type="scientific">Nonomuraea muscovyensis</name>
    <dbReference type="NCBI Taxonomy" id="1124761"/>
    <lineage>
        <taxon>Bacteria</taxon>
        <taxon>Bacillati</taxon>
        <taxon>Actinomycetota</taxon>
        <taxon>Actinomycetes</taxon>
        <taxon>Streptosporangiales</taxon>
        <taxon>Streptosporangiaceae</taxon>
        <taxon>Nonomuraea</taxon>
    </lineage>
</organism>
<keyword evidence="2" id="KW-1185">Reference proteome</keyword>
<sequence>MTWILLAAGLGVAGVLALLVAGTRVIAAARRLNREVAGARARLAPDDGQNSLSRG</sequence>
<accession>A0A7X0C7U7</accession>
<proteinExistence type="predicted"/>
<comment type="caution">
    <text evidence="1">The sequence shown here is derived from an EMBL/GenBank/DDBJ whole genome shotgun (WGS) entry which is preliminary data.</text>
</comment>
<protein>
    <submittedName>
        <fullName evidence="1">NADP-dependent 3-hydroxy acid dehydrogenase YdfG</fullName>
    </submittedName>
</protein>
<gene>
    <name evidence="1" type="ORF">FHU36_004874</name>
</gene>
<name>A0A7X0C7U7_9ACTN</name>
<reference evidence="1 2" key="1">
    <citation type="submission" date="2020-08" db="EMBL/GenBank/DDBJ databases">
        <title>Sequencing the genomes of 1000 actinobacteria strains.</title>
        <authorList>
            <person name="Klenk H.-P."/>
        </authorList>
    </citation>
    <scope>NUCLEOTIDE SEQUENCE [LARGE SCALE GENOMIC DNA]</scope>
    <source>
        <strain evidence="1 2">DSM 45913</strain>
    </source>
</reference>
<dbReference type="AlphaFoldDB" id="A0A7X0C7U7"/>
<dbReference type="Proteomes" id="UP000583800">
    <property type="component" value="Unassembled WGS sequence"/>
</dbReference>
<dbReference type="EMBL" id="JACHJB010000002">
    <property type="protein sequence ID" value="MBB6348329.1"/>
    <property type="molecule type" value="Genomic_DNA"/>
</dbReference>
<dbReference type="RefSeq" id="WP_185086113.1">
    <property type="nucleotide sequence ID" value="NZ_JACHJB010000002.1"/>
</dbReference>
<evidence type="ECO:0000313" key="1">
    <source>
        <dbReference type="EMBL" id="MBB6348329.1"/>
    </source>
</evidence>
<evidence type="ECO:0000313" key="2">
    <source>
        <dbReference type="Proteomes" id="UP000583800"/>
    </source>
</evidence>